<dbReference type="InterPro" id="IPR040449">
    <property type="entry name" value="Peptidase_S66_N"/>
</dbReference>
<evidence type="ECO:0000256" key="6">
    <source>
        <dbReference type="PIRSR" id="PIRSR028757-1"/>
    </source>
</evidence>
<keyword evidence="5" id="KW-0720">Serine protease</keyword>
<feature type="active site" description="Charge relay system" evidence="6">
    <location>
        <position position="276"/>
    </location>
</feature>
<keyword evidence="10" id="KW-1185">Reference proteome</keyword>
<dbReference type="PANTHER" id="PTHR30237">
    <property type="entry name" value="MURAMOYLTETRAPEPTIDE CARBOXYPEPTIDASE"/>
    <property type="match status" value="1"/>
</dbReference>
<dbReference type="RefSeq" id="WP_186867979.1">
    <property type="nucleotide sequence ID" value="NZ_JACOOL010000001.1"/>
</dbReference>
<feature type="domain" description="LD-carboxypeptidase N-terminal" evidence="7">
    <location>
        <begin position="14"/>
        <end position="129"/>
    </location>
</feature>
<comment type="similarity">
    <text evidence="1">Belongs to the peptidase S66 family.</text>
</comment>
<evidence type="ECO:0000256" key="3">
    <source>
        <dbReference type="ARBA" id="ARBA00022670"/>
    </source>
</evidence>
<feature type="active site" description="Nucleophile" evidence="6">
    <location>
        <position position="110"/>
    </location>
</feature>
<evidence type="ECO:0000256" key="4">
    <source>
        <dbReference type="ARBA" id="ARBA00022801"/>
    </source>
</evidence>
<dbReference type="Gene3D" id="3.40.50.10740">
    <property type="entry name" value="Class I glutamine amidotransferase-like"/>
    <property type="match status" value="1"/>
</dbReference>
<dbReference type="EMBL" id="JACOOL010000001">
    <property type="protein sequence ID" value="MBC5635263.1"/>
    <property type="molecule type" value="Genomic_DNA"/>
</dbReference>
<keyword evidence="2" id="KW-0121">Carboxypeptidase</keyword>
<sequence length="306" mass="33604">MAIRPPLLQRGDTIGLVTLGSPLDANIINTRVQVLRNMGFNIVFGRHVYSYDGIVSASAQERADDLMNMFRDPSVNMILATRGGTGVQTILPYLDFDVIRQNPKVISGYSDITVLLNSLYQFSNLITFHSLMLIDFRPETPAYNFNQFFEATSTLTSPRIIQNPPNYALRSLVPGNVTGPIVGGNMTSLVNALGTPYEINTQGKILFLEETHSPTTMVFRYLTQLLMAGKFRDCLGIIMGECTNCPVSYRTTYEDLINALLVPLGKPLITNLSSGHGLYKAAIPIGANVNINSTESTLTVMEPTVS</sequence>
<evidence type="ECO:0000313" key="10">
    <source>
        <dbReference type="Proteomes" id="UP000637359"/>
    </source>
</evidence>
<evidence type="ECO:0000256" key="2">
    <source>
        <dbReference type="ARBA" id="ARBA00022645"/>
    </source>
</evidence>
<dbReference type="InterPro" id="IPR040921">
    <property type="entry name" value="Peptidase_S66C"/>
</dbReference>
<dbReference type="CDD" id="cd07025">
    <property type="entry name" value="Peptidase_S66"/>
    <property type="match status" value="1"/>
</dbReference>
<evidence type="ECO:0000259" key="7">
    <source>
        <dbReference type="Pfam" id="PF02016"/>
    </source>
</evidence>
<evidence type="ECO:0000259" key="8">
    <source>
        <dbReference type="Pfam" id="PF17676"/>
    </source>
</evidence>
<dbReference type="SUPFAM" id="SSF141986">
    <property type="entry name" value="LD-carboxypeptidase A C-terminal domain-like"/>
    <property type="match status" value="1"/>
</dbReference>
<dbReference type="InterPro" id="IPR027478">
    <property type="entry name" value="LdcA_N"/>
</dbReference>
<dbReference type="GO" id="GO:0008236">
    <property type="term" value="F:serine-type peptidase activity"/>
    <property type="evidence" value="ECO:0007669"/>
    <property type="project" value="UniProtKB-KW"/>
</dbReference>
<feature type="active site" description="Charge relay system" evidence="6">
    <location>
        <position position="209"/>
    </location>
</feature>
<dbReference type="GO" id="GO:0004180">
    <property type="term" value="F:carboxypeptidase activity"/>
    <property type="evidence" value="ECO:0007669"/>
    <property type="project" value="UniProtKB-KW"/>
</dbReference>
<dbReference type="AlphaFoldDB" id="A0A923L2H5"/>
<dbReference type="Pfam" id="PF17676">
    <property type="entry name" value="Peptidase_S66C"/>
    <property type="match status" value="1"/>
</dbReference>
<evidence type="ECO:0000256" key="5">
    <source>
        <dbReference type="ARBA" id="ARBA00022825"/>
    </source>
</evidence>
<keyword evidence="3" id="KW-0645">Protease</keyword>
<dbReference type="PIRSF" id="PIRSF028757">
    <property type="entry name" value="LD-carboxypeptidase"/>
    <property type="match status" value="1"/>
</dbReference>
<dbReference type="Pfam" id="PF02016">
    <property type="entry name" value="Peptidase_S66"/>
    <property type="match status" value="1"/>
</dbReference>
<dbReference type="InterPro" id="IPR003507">
    <property type="entry name" value="S66_fam"/>
</dbReference>
<name>A0A923L2H5_9BACI</name>
<reference evidence="9" key="1">
    <citation type="submission" date="2020-08" db="EMBL/GenBank/DDBJ databases">
        <title>Genome public.</title>
        <authorList>
            <person name="Liu C."/>
            <person name="Sun Q."/>
        </authorList>
    </citation>
    <scope>NUCLEOTIDE SEQUENCE</scope>
    <source>
        <strain evidence="9">BX22</strain>
    </source>
</reference>
<evidence type="ECO:0000256" key="1">
    <source>
        <dbReference type="ARBA" id="ARBA00010233"/>
    </source>
</evidence>
<comment type="caution">
    <text evidence="9">The sequence shown here is derived from an EMBL/GenBank/DDBJ whole genome shotgun (WGS) entry which is preliminary data.</text>
</comment>
<evidence type="ECO:0000313" key="9">
    <source>
        <dbReference type="EMBL" id="MBC5635263.1"/>
    </source>
</evidence>
<dbReference type="InterPro" id="IPR027461">
    <property type="entry name" value="Carboxypeptidase_A_C_sf"/>
</dbReference>
<organism evidence="9 10">
    <name type="scientific">Ornithinibacillus hominis</name>
    <dbReference type="NCBI Taxonomy" id="2763055"/>
    <lineage>
        <taxon>Bacteria</taxon>
        <taxon>Bacillati</taxon>
        <taxon>Bacillota</taxon>
        <taxon>Bacilli</taxon>
        <taxon>Bacillales</taxon>
        <taxon>Bacillaceae</taxon>
        <taxon>Ornithinibacillus</taxon>
    </lineage>
</organism>
<dbReference type="Proteomes" id="UP000637359">
    <property type="component" value="Unassembled WGS sequence"/>
</dbReference>
<feature type="domain" description="LD-carboxypeptidase C-terminal" evidence="8">
    <location>
        <begin position="178"/>
        <end position="291"/>
    </location>
</feature>
<gene>
    <name evidence="9" type="ORF">H8S33_00360</name>
</gene>
<dbReference type="Gene3D" id="3.50.30.60">
    <property type="entry name" value="LD-carboxypeptidase A C-terminal domain-like"/>
    <property type="match status" value="1"/>
</dbReference>
<dbReference type="SUPFAM" id="SSF52317">
    <property type="entry name" value="Class I glutamine amidotransferase-like"/>
    <property type="match status" value="1"/>
</dbReference>
<dbReference type="GO" id="GO:0006508">
    <property type="term" value="P:proteolysis"/>
    <property type="evidence" value="ECO:0007669"/>
    <property type="project" value="UniProtKB-KW"/>
</dbReference>
<proteinExistence type="inferred from homology"/>
<accession>A0A923L2H5</accession>
<dbReference type="PANTHER" id="PTHR30237:SF2">
    <property type="entry name" value="MUREIN TETRAPEPTIDE CARBOXYPEPTIDASE"/>
    <property type="match status" value="1"/>
</dbReference>
<dbReference type="InterPro" id="IPR029062">
    <property type="entry name" value="Class_I_gatase-like"/>
</dbReference>
<keyword evidence="4" id="KW-0378">Hydrolase</keyword>
<protein>
    <submittedName>
        <fullName evidence="9">LD-carboxypeptidase</fullName>
    </submittedName>
</protein>